<dbReference type="GO" id="GO:0012505">
    <property type="term" value="C:endomembrane system"/>
    <property type="evidence" value="ECO:0007669"/>
    <property type="project" value="UniProtKB-SubCell"/>
</dbReference>
<dbReference type="NCBIfam" id="TIGR01216">
    <property type="entry name" value="ATP_synt_epsi"/>
    <property type="match status" value="1"/>
</dbReference>
<gene>
    <name evidence="10 13" type="primary">atpC</name>
    <name evidence="13" type="ORF">HLH33_11920</name>
</gene>
<accession>A0A7W4I678</accession>
<comment type="function">
    <text evidence="1 10">Produces ATP from ADP in the presence of a proton gradient across the membrane.</text>
</comment>
<keyword evidence="8 10" id="KW-0139">CF(1)</keyword>
<keyword evidence="6 10" id="KW-0406">Ion transport</keyword>
<evidence type="ECO:0000256" key="7">
    <source>
        <dbReference type="ARBA" id="ARBA00023136"/>
    </source>
</evidence>
<feature type="domain" description="ATP synthase F1 complex delta/epsilon subunit N-terminal" evidence="12">
    <location>
        <begin position="3"/>
        <end position="82"/>
    </location>
</feature>
<comment type="caution">
    <text evidence="13">The sequence shown here is derived from an EMBL/GenBank/DDBJ whole genome shotgun (WGS) entry which is preliminary data.</text>
</comment>
<dbReference type="PANTHER" id="PTHR13822">
    <property type="entry name" value="ATP SYNTHASE DELTA/EPSILON CHAIN"/>
    <property type="match status" value="1"/>
</dbReference>
<evidence type="ECO:0000259" key="12">
    <source>
        <dbReference type="Pfam" id="PF02823"/>
    </source>
</evidence>
<evidence type="ECO:0000256" key="5">
    <source>
        <dbReference type="ARBA" id="ARBA00022781"/>
    </source>
</evidence>
<protein>
    <recommendedName>
        <fullName evidence="10">ATP synthase epsilon chain</fullName>
    </recommendedName>
    <alternativeName>
        <fullName evidence="10">ATP synthase F1 sector epsilon subunit</fullName>
    </alternativeName>
    <alternativeName>
        <fullName evidence="10">F-ATPase epsilon subunit</fullName>
    </alternativeName>
</protein>
<dbReference type="Proteomes" id="UP000550787">
    <property type="component" value="Unassembled WGS sequence"/>
</dbReference>
<evidence type="ECO:0000256" key="4">
    <source>
        <dbReference type="ARBA" id="ARBA00022448"/>
    </source>
</evidence>
<keyword evidence="9 10" id="KW-0066">ATP synthesis</keyword>
<dbReference type="InterPro" id="IPR001469">
    <property type="entry name" value="ATP_synth_F1_dsu/esu"/>
</dbReference>
<dbReference type="AlphaFoldDB" id="A0A7W4I678"/>
<dbReference type="CDD" id="cd12152">
    <property type="entry name" value="F1-ATPase_delta"/>
    <property type="match status" value="1"/>
</dbReference>
<dbReference type="RefSeq" id="WP_012553706.1">
    <property type="nucleotide sequence ID" value="NZ_JABEQG010000022.1"/>
</dbReference>
<evidence type="ECO:0000256" key="1">
    <source>
        <dbReference type="ARBA" id="ARBA00003543"/>
    </source>
</evidence>
<dbReference type="Pfam" id="PF02823">
    <property type="entry name" value="ATP-synt_DE_N"/>
    <property type="match status" value="1"/>
</dbReference>
<dbReference type="PANTHER" id="PTHR13822:SF10">
    <property type="entry name" value="ATP SYNTHASE EPSILON CHAIN, CHLOROPLASTIC"/>
    <property type="match status" value="1"/>
</dbReference>
<evidence type="ECO:0000313" key="13">
    <source>
        <dbReference type="EMBL" id="MBB2157010.1"/>
    </source>
</evidence>
<dbReference type="OMA" id="LTVMAHH"/>
<dbReference type="EMBL" id="JABEQG010000022">
    <property type="protein sequence ID" value="MBB2157010.1"/>
    <property type="molecule type" value="Genomic_DNA"/>
</dbReference>
<dbReference type="GO" id="GO:0045259">
    <property type="term" value="C:proton-transporting ATP synthase complex"/>
    <property type="evidence" value="ECO:0007669"/>
    <property type="project" value="UniProtKB-KW"/>
</dbReference>
<name>A0A7W4I678_GLUDI</name>
<evidence type="ECO:0000256" key="2">
    <source>
        <dbReference type="ARBA" id="ARBA00004184"/>
    </source>
</evidence>
<comment type="subcellular location">
    <subcellularLocation>
        <location evidence="10">Cell membrane</location>
        <topology evidence="10">Peripheral membrane protein</topology>
    </subcellularLocation>
    <subcellularLocation>
        <location evidence="2">Endomembrane system</location>
        <topology evidence="2">Peripheral membrane protein</topology>
    </subcellularLocation>
</comment>
<keyword evidence="7 10" id="KW-0472">Membrane</keyword>
<dbReference type="GO" id="GO:0046933">
    <property type="term" value="F:proton-transporting ATP synthase activity, rotational mechanism"/>
    <property type="evidence" value="ECO:0007669"/>
    <property type="project" value="UniProtKB-UniRule"/>
</dbReference>
<dbReference type="GO" id="GO:0005886">
    <property type="term" value="C:plasma membrane"/>
    <property type="evidence" value="ECO:0007669"/>
    <property type="project" value="UniProtKB-SubCell"/>
</dbReference>
<organism evidence="13 14">
    <name type="scientific">Gluconacetobacter diazotrophicus</name>
    <name type="common">Acetobacter diazotrophicus</name>
    <dbReference type="NCBI Taxonomy" id="33996"/>
    <lineage>
        <taxon>Bacteria</taxon>
        <taxon>Pseudomonadati</taxon>
        <taxon>Pseudomonadota</taxon>
        <taxon>Alphaproteobacteria</taxon>
        <taxon>Acetobacterales</taxon>
        <taxon>Acetobacteraceae</taxon>
        <taxon>Gluconacetobacter</taxon>
    </lineage>
</organism>
<evidence type="ECO:0000256" key="11">
    <source>
        <dbReference type="RuleBase" id="RU003656"/>
    </source>
</evidence>
<evidence type="ECO:0000256" key="8">
    <source>
        <dbReference type="ARBA" id="ARBA00023196"/>
    </source>
</evidence>
<reference evidence="13 14" key="1">
    <citation type="submission" date="2020-04" db="EMBL/GenBank/DDBJ databases">
        <title>Description of novel Gluconacetobacter.</title>
        <authorList>
            <person name="Sombolestani A."/>
        </authorList>
    </citation>
    <scope>NUCLEOTIDE SEQUENCE [LARGE SCALE GENOMIC DNA]</scope>
    <source>
        <strain evidence="13 14">LMG 7603</strain>
    </source>
</reference>
<dbReference type="Gene3D" id="2.60.15.10">
    <property type="entry name" value="F0F1 ATP synthase delta/epsilon subunit, N-terminal"/>
    <property type="match status" value="1"/>
</dbReference>
<dbReference type="SUPFAM" id="SSF51344">
    <property type="entry name" value="Epsilon subunit of F1F0-ATP synthase N-terminal domain"/>
    <property type="match status" value="1"/>
</dbReference>
<keyword evidence="4 10" id="KW-0813">Transport</keyword>
<proteinExistence type="inferred from homology"/>
<comment type="similarity">
    <text evidence="3 10 11">Belongs to the ATPase epsilon chain family.</text>
</comment>
<comment type="subunit">
    <text evidence="10 11">F-type ATPases have 2 components, CF(1) - the catalytic core - and CF(0) - the membrane proton channel. CF(1) has five subunits: alpha(3), beta(3), gamma(1), delta(1), epsilon(1). CF(0) has three main subunits: a, b and c.</text>
</comment>
<dbReference type="GO" id="GO:0005524">
    <property type="term" value="F:ATP binding"/>
    <property type="evidence" value="ECO:0007669"/>
    <property type="project" value="UniProtKB-UniRule"/>
</dbReference>
<sequence>MPIKVEIVSPEKVLFSRAVDMALIPGLEGDIAAMPDHAPMMLLLRGGVVELHQDGAVTDRFFVAGGFADMTETSCTILADQATALSDLSVEAAQARLAELEASYDKADKMNVPVLDLLMAKMQSARAEIEAAGGPAVQGA</sequence>
<evidence type="ECO:0000256" key="9">
    <source>
        <dbReference type="ARBA" id="ARBA00023310"/>
    </source>
</evidence>
<evidence type="ECO:0000256" key="3">
    <source>
        <dbReference type="ARBA" id="ARBA00005712"/>
    </source>
</evidence>
<evidence type="ECO:0000313" key="14">
    <source>
        <dbReference type="Proteomes" id="UP000550787"/>
    </source>
</evidence>
<dbReference type="InterPro" id="IPR036771">
    <property type="entry name" value="ATPsynth_dsu/esu_N"/>
</dbReference>
<dbReference type="InterPro" id="IPR020546">
    <property type="entry name" value="ATP_synth_F1_dsu/esu_N"/>
</dbReference>
<keyword evidence="10" id="KW-1003">Cell membrane</keyword>
<evidence type="ECO:0000256" key="10">
    <source>
        <dbReference type="HAMAP-Rule" id="MF_00530"/>
    </source>
</evidence>
<keyword evidence="5 10" id="KW-0375">Hydrogen ion transport</keyword>
<evidence type="ECO:0000256" key="6">
    <source>
        <dbReference type="ARBA" id="ARBA00023065"/>
    </source>
</evidence>
<dbReference type="HAMAP" id="MF_00530">
    <property type="entry name" value="ATP_synth_epsil_bac"/>
    <property type="match status" value="1"/>
</dbReference>